<evidence type="ECO:0000313" key="4">
    <source>
        <dbReference type="Proteomes" id="UP000625079"/>
    </source>
</evidence>
<dbReference type="Proteomes" id="UP000593880">
    <property type="component" value="Chromosome"/>
</dbReference>
<organism evidence="1 4">
    <name type="scientific">Bradyrhizobium guangdongense</name>
    <dbReference type="NCBI Taxonomy" id="1325090"/>
    <lineage>
        <taxon>Bacteria</taxon>
        <taxon>Pseudomonadati</taxon>
        <taxon>Pseudomonadota</taxon>
        <taxon>Alphaproteobacteria</taxon>
        <taxon>Hyphomicrobiales</taxon>
        <taxon>Nitrobacteraceae</taxon>
        <taxon>Bradyrhizobium</taxon>
    </lineage>
</organism>
<gene>
    <name evidence="1" type="ORF">GCM10010987_65700</name>
    <name evidence="2" type="ORF">XH86_30350</name>
</gene>
<name>A0A410VCS5_9BRAD</name>
<dbReference type="RefSeq" id="WP_128968144.1">
    <property type="nucleotide sequence ID" value="NZ_BMHC01000021.1"/>
</dbReference>
<sequence>MARQNDVSTLTEAICRLVELGLAADTNQDRQKRRARKIAGDTLDRIGDVTTTADKRALRKRDLLDGPEEFGRVRIDRPRRNKSVRD</sequence>
<dbReference type="EMBL" id="BMHC01000021">
    <property type="protein sequence ID" value="GGI31696.1"/>
    <property type="molecule type" value="Genomic_DNA"/>
</dbReference>
<accession>A0A410VCS5</accession>
<evidence type="ECO:0000313" key="2">
    <source>
        <dbReference type="EMBL" id="QOZ62568.1"/>
    </source>
</evidence>
<dbReference type="EMBL" id="CP030057">
    <property type="protein sequence ID" value="QOZ62568.1"/>
    <property type="molecule type" value="Genomic_DNA"/>
</dbReference>
<reference evidence="1" key="3">
    <citation type="submission" date="2022-12" db="EMBL/GenBank/DDBJ databases">
        <authorList>
            <person name="Sun Q."/>
            <person name="Zhou Y."/>
        </authorList>
    </citation>
    <scope>NUCLEOTIDE SEQUENCE</scope>
    <source>
        <strain evidence="1">CGMCC 1.15034</strain>
    </source>
</reference>
<proteinExistence type="predicted"/>
<dbReference type="OrthoDB" id="7916728at2"/>
<reference evidence="2 3" key="2">
    <citation type="submission" date="2018-06" db="EMBL/GenBank/DDBJ databases">
        <title>Comparative genomics of rhizobia nodulating Arachis hypogaea in China.</title>
        <authorList>
            <person name="Li Y."/>
        </authorList>
    </citation>
    <scope>NUCLEOTIDE SEQUENCE [LARGE SCALE GENOMIC DNA]</scope>
    <source>
        <strain evidence="2 3">CCBAU 51658</strain>
    </source>
</reference>
<dbReference type="Proteomes" id="UP000625079">
    <property type="component" value="Unassembled WGS sequence"/>
</dbReference>
<dbReference type="AlphaFoldDB" id="A0A410VCS5"/>
<protein>
    <submittedName>
        <fullName evidence="1">Uncharacterized protein</fullName>
    </submittedName>
</protein>
<keyword evidence="3" id="KW-1185">Reference proteome</keyword>
<evidence type="ECO:0000313" key="1">
    <source>
        <dbReference type="EMBL" id="GGI31696.1"/>
    </source>
</evidence>
<reference evidence="1" key="1">
    <citation type="journal article" date="2014" name="Int. J. Syst. Evol. Microbiol.">
        <title>Complete genome sequence of Corynebacterium casei LMG S-19264T (=DSM 44701T), isolated from a smear-ripened cheese.</title>
        <authorList>
            <consortium name="US DOE Joint Genome Institute (JGI-PGF)"/>
            <person name="Walter F."/>
            <person name="Albersmeier A."/>
            <person name="Kalinowski J."/>
            <person name="Ruckert C."/>
        </authorList>
    </citation>
    <scope>NUCLEOTIDE SEQUENCE</scope>
    <source>
        <strain evidence="1">CGMCC 1.15034</strain>
    </source>
</reference>
<evidence type="ECO:0000313" key="3">
    <source>
        <dbReference type="Proteomes" id="UP000593880"/>
    </source>
</evidence>